<sequence>MKKLIAITSIAILGSTTAAWAHDQHFGGNEDMYQSALLDHGKGAPTGQSQKGEGDLYGSHMANPEDVATNPNVKRKQLKPSDLDDQDPEGYGLNQ</sequence>
<evidence type="ECO:0000256" key="2">
    <source>
        <dbReference type="SAM" id="SignalP"/>
    </source>
</evidence>
<dbReference type="OrthoDB" id="9993478at2"/>
<dbReference type="AlphaFoldDB" id="A0A7U6GIR9"/>
<evidence type="ECO:0000313" key="3">
    <source>
        <dbReference type="EMBL" id="BAO44372.1"/>
    </source>
</evidence>
<name>A0A7U6GIR9_9GAMM</name>
<organism evidence="3 4">
    <name type="scientific">Thiolapillus brandeum</name>
    <dbReference type="NCBI Taxonomy" id="1076588"/>
    <lineage>
        <taxon>Bacteria</taxon>
        <taxon>Pseudomonadati</taxon>
        <taxon>Pseudomonadota</taxon>
        <taxon>Gammaproteobacteria</taxon>
        <taxon>Chromatiales</taxon>
        <taxon>Sedimenticolaceae</taxon>
        <taxon>Thiolapillus</taxon>
    </lineage>
</organism>
<dbReference type="RefSeq" id="WP_052469972.1">
    <property type="nucleotide sequence ID" value="NZ_AP012273.1"/>
</dbReference>
<protein>
    <submittedName>
        <fullName evidence="3">Uncharacterized protein</fullName>
    </submittedName>
</protein>
<keyword evidence="4" id="KW-1185">Reference proteome</keyword>
<feature type="chain" id="PRO_5031466593" evidence="2">
    <location>
        <begin position="22"/>
        <end position="95"/>
    </location>
</feature>
<evidence type="ECO:0000313" key="4">
    <source>
        <dbReference type="Proteomes" id="UP000031631"/>
    </source>
</evidence>
<reference evidence="3 4" key="1">
    <citation type="journal article" date="2014" name="PLoS ONE">
        <title>Physiological and genomic features of a novel sulfur-oxidizing gammaproteobacterium belonging to a previously uncultivated symbiotic lineage isolated from a hydrothermal vent.</title>
        <authorList>
            <person name="Nunoura T."/>
            <person name="Takaki Y."/>
            <person name="Kazama H."/>
            <person name="Kakuta J."/>
            <person name="Shimamura S."/>
            <person name="Makita H."/>
            <person name="Hirai M."/>
            <person name="Miyazaki M."/>
            <person name="Takai K."/>
        </authorList>
    </citation>
    <scope>NUCLEOTIDE SEQUENCE [LARGE SCALE GENOMIC DNA]</scope>
    <source>
        <strain evidence="3 4">Hiromi1</strain>
    </source>
</reference>
<gene>
    <name evidence="3" type="ORF">TBH_C1449</name>
</gene>
<accession>A0A7U6GIR9</accession>
<keyword evidence="2" id="KW-0732">Signal</keyword>
<dbReference type="Proteomes" id="UP000031631">
    <property type="component" value="Chromosome"/>
</dbReference>
<dbReference type="KEGG" id="tbn:TBH_C1449"/>
<feature type="region of interest" description="Disordered" evidence="1">
    <location>
        <begin position="37"/>
        <end position="95"/>
    </location>
</feature>
<evidence type="ECO:0000256" key="1">
    <source>
        <dbReference type="SAM" id="MobiDB-lite"/>
    </source>
</evidence>
<proteinExistence type="predicted"/>
<dbReference type="EMBL" id="AP012273">
    <property type="protein sequence ID" value="BAO44372.1"/>
    <property type="molecule type" value="Genomic_DNA"/>
</dbReference>
<feature type="signal peptide" evidence="2">
    <location>
        <begin position="1"/>
        <end position="21"/>
    </location>
</feature>